<protein>
    <submittedName>
        <fullName evidence="1">Uncharacterized protein</fullName>
    </submittedName>
</protein>
<reference evidence="1 2" key="1">
    <citation type="submission" date="2019-07" db="EMBL/GenBank/DDBJ databases">
        <title>De Novo Assembly of kiwifruit Actinidia rufa.</title>
        <authorList>
            <person name="Sugita-Konishi S."/>
            <person name="Sato K."/>
            <person name="Mori E."/>
            <person name="Abe Y."/>
            <person name="Kisaki G."/>
            <person name="Hamano K."/>
            <person name="Suezawa K."/>
            <person name="Otani M."/>
            <person name="Fukuda T."/>
            <person name="Manabe T."/>
            <person name="Gomi K."/>
            <person name="Tabuchi M."/>
            <person name="Akimitsu K."/>
            <person name="Kataoka I."/>
        </authorList>
    </citation>
    <scope>NUCLEOTIDE SEQUENCE [LARGE SCALE GENOMIC DNA]</scope>
    <source>
        <strain evidence="2">cv. Fuchu</strain>
    </source>
</reference>
<sequence>MLKAMTGSMNCCSLSKMPHQLLENAEQKAVVCDETQNGTTGRKWPRAARRPQILGVIAIKEEHESVNGYRSDSNVYSCLQNKKSAGIFGNPIKAFVLHNSCEDKGNLKKMKVSWLLSLLYDT</sequence>
<keyword evidence="2" id="KW-1185">Reference proteome</keyword>
<comment type="caution">
    <text evidence="1">The sequence shown here is derived from an EMBL/GenBank/DDBJ whole genome shotgun (WGS) entry which is preliminary data.</text>
</comment>
<dbReference type="AlphaFoldDB" id="A0A7J0EYN2"/>
<accession>A0A7J0EYN2</accession>
<proteinExistence type="predicted"/>
<name>A0A7J0EYN2_9ERIC</name>
<organism evidence="1 2">
    <name type="scientific">Actinidia rufa</name>
    <dbReference type="NCBI Taxonomy" id="165716"/>
    <lineage>
        <taxon>Eukaryota</taxon>
        <taxon>Viridiplantae</taxon>
        <taxon>Streptophyta</taxon>
        <taxon>Embryophyta</taxon>
        <taxon>Tracheophyta</taxon>
        <taxon>Spermatophyta</taxon>
        <taxon>Magnoliopsida</taxon>
        <taxon>eudicotyledons</taxon>
        <taxon>Gunneridae</taxon>
        <taxon>Pentapetalae</taxon>
        <taxon>asterids</taxon>
        <taxon>Ericales</taxon>
        <taxon>Actinidiaceae</taxon>
        <taxon>Actinidia</taxon>
    </lineage>
</organism>
<dbReference type="Proteomes" id="UP000585474">
    <property type="component" value="Unassembled WGS sequence"/>
</dbReference>
<evidence type="ECO:0000313" key="2">
    <source>
        <dbReference type="Proteomes" id="UP000585474"/>
    </source>
</evidence>
<dbReference type="EMBL" id="BJWL01000007">
    <property type="protein sequence ID" value="GFY91520.1"/>
    <property type="molecule type" value="Genomic_DNA"/>
</dbReference>
<gene>
    <name evidence="1" type="ORF">Acr_07g0017160</name>
</gene>
<evidence type="ECO:0000313" key="1">
    <source>
        <dbReference type="EMBL" id="GFY91520.1"/>
    </source>
</evidence>